<feature type="binding site" evidence="7">
    <location>
        <position position="138"/>
    </location>
    <ligand>
        <name>substrate</name>
    </ligand>
</feature>
<feature type="binding site" evidence="7">
    <location>
        <begin position="304"/>
        <end position="306"/>
    </location>
    <ligand>
        <name>substrate</name>
    </ligand>
</feature>
<dbReference type="Proteomes" id="UP000013964">
    <property type="component" value="Chromosome"/>
</dbReference>
<proteinExistence type="inferred from homology"/>
<feature type="binding site" evidence="8">
    <location>
        <position position="213"/>
    </location>
    <ligand>
        <name>Zn(2+)</name>
        <dbReference type="ChEBI" id="CHEBI:29105"/>
    </ligand>
</feature>
<comment type="similarity">
    <text evidence="1 5">Belongs to the metallo-dependent hydrolases superfamily. NagA family.</text>
</comment>
<feature type="binding site" evidence="7">
    <location>
        <position position="248"/>
    </location>
    <ligand>
        <name>substrate</name>
    </ligand>
</feature>
<evidence type="ECO:0000256" key="8">
    <source>
        <dbReference type="PIRSR" id="PIRSR038994-3"/>
    </source>
</evidence>
<keyword evidence="11" id="KW-1185">Reference proteome</keyword>
<dbReference type="EMBL" id="CP005077">
    <property type="protein sequence ID" value="AGM25203.1"/>
    <property type="molecule type" value="Genomic_DNA"/>
</dbReference>
<dbReference type="Gene3D" id="2.30.40.10">
    <property type="entry name" value="Urease, subunit C, domain 1"/>
    <property type="match status" value="1"/>
</dbReference>
<dbReference type="InterPro" id="IPR003764">
    <property type="entry name" value="GlcNAc_6-P_deAcase"/>
</dbReference>
<dbReference type="AlphaFoldDB" id="R4U3W4"/>
<keyword evidence="4 5" id="KW-0119">Carbohydrate metabolism</keyword>
<dbReference type="CDD" id="cd00854">
    <property type="entry name" value="NagA"/>
    <property type="match status" value="1"/>
</dbReference>
<evidence type="ECO:0000256" key="6">
    <source>
        <dbReference type="PIRSR" id="PIRSR038994-1"/>
    </source>
</evidence>
<evidence type="ECO:0000256" key="4">
    <source>
        <dbReference type="ARBA" id="ARBA00023277"/>
    </source>
</evidence>
<evidence type="ECO:0000256" key="5">
    <source>
        <dbReference type="PIRNR" id="PIRNR038994"/>
    </source>
</evidence>
<feature type="binding site" evidence="7">
    <location>
        <position position="224"/>
    </location>
    <ligand>
        <name>substrate</name>
    </ligand>
</feature>
<dbReference type="GO" id="GO:0006046">
    <property type="term" value="P:N-acetylglucosamine catabolic process"/>
    <property type="evidence" value="ECO:0007669"/>
    <property type="project" value="TreeGrafter"/>
</dbReference>
<dbReference type="GO" id="GO:0046872">
    <property type="term" value="F:metal ion binding"/>
    <property type="evidence" value="ECO:0007669"/>
    <property type="project" value="UniProtKB-KW"/>
</dbReference>
<comment type="cofactor">
    <cofactor evidence="8">
        <name>a divalent metal cation</name>
        <dbReference type="ChEBI" id="CHEBI:60240"/>
    </cofactor>
    <text evidence="8">Binds 1 divalent metal cation per subunit.</text>
</comment>
<evidence type="ECO:0000256" key="7">
    <source>
        <dbReference type="PIRSR" id="PIRSR038994-2"/>
    </source>
</evidence>
<evidence type="ECO:0000256" key="3">
    <source>
        <dbReference type="ARBA" id="ARBA00022801"/>
    </source>
</evidence>
<reference evidence="10 11" key="1">
    <citation type="journal article" date="2013" name="Genome Biol. Evol.">
        <title>Complete genomes of two dipteran-associated spiroplasmas provided insights into the origin, dynamics, and impacts of viral invasion in spiroplasma.</title>
        <authorList>
            <person name="Ku C."/>
            <person name="Lo W.S."/>
            <person name="Chen L.L."/>
            <person name="Kuo C.H."/>
        </authorList>
    </citation>
    <scope>NUCLEOTIDE SEQUENCE [LARGE SCALE GENOMIC DNA]</scope>
    <source>
        <strain evidence="10 11">DF-1</strain>
    </source>
</reference>
<keyword evidence="2 8" id="KW-0479">Metal-binding</keyword>
<feature type="active site" description="Proton donor/acceptor" evidence="6">
    <location>
        <position position="271"/>
    </location>
</feature>
<evidence type="ECO:0000259" key="9">
    <source>
        <dbReference type="Pfam" id="PF01979"/>
    </source>
</evidence>
<dbReference type="Pfam" id="PF01979">
    <property type="entry name" value="Amidohydro_1"/>
    <property type="match status" value="1"/>
</dbReference>
<dbReference type="InterPro" id="IPR006680">
    <property type="entry name" value="Amidohydro-rel"/>
</dbReference>
<feature type="binding site" evidence="7">
    <location>
        <begin position="216"/>
        <end position="217"/>
    </location>
    <ligand>
        <name>substrate</name>
    </ligand>
</feature>
<dbReference type="eggNOG" id="COG1820">
    <property type="taxonomic scope" value="Bacteria"/>
</dbReference>
<dbReference type="InterPro" id="IPR032466">
    <property type="entry name" value="Metal_Hydrolase"/>
</dbReference>
<dbReference type="STRING" id="1276227.SCHRY_v1c06270"/>
<gene>
    <name evidence="10" type="primary">nagA</name>
    <name evidence="10" type="ORF">SCHRY_v1c06270</name>
</gene>
<evidence type="ECO:0000256" key="2">
    <source>
        <dbReference type="ARBA" id="ARBA00022723"/>
    </source>
</evidence>
<feature type="domain" description="Amidohydrolase-related" evidence="9">
    <location>
        <begin position="46"/>
        <end position="377"/>
    </location>
</feature>
<dbReference type="OrthoDB" id="9776488at2"/>
<dbReference type="PANTHER" id="PTHR11113">
    <property type="entry name" value="N-ACETYLGLUCOSAMINE-6-PHOSPHATE DEACETYLASE"/>
    <property type="match status" value="1"/>
</dbReference>
<feature type="binding site" evidence="8">
    <location>
        <position position="192"/>
    </location>
    <ligand>
        <name>Zn(2+)</name>
        <dbReference type="ChEBI" id="CHEBI:29105"/>
    </ligand>
</feature>
<evidence type="ECO:0000313" key="11">
    <source>
        <dbReference type="Proteomes" id="UP000013964"/>
    </source>
</evidence>
<sequence>MILKNAKIVLLDEIIDLGWIEVEGQKIKTINQGVTELDGLDCSNLTIMPGYIDCHVHGGYGYNFEQGTIDSFVNFAKNVTKEGITRYCQGTVTGAVSNLEKILTVYAEFMAKHNNGPQARQIGAHLEGPFISPVFKGAHEETLLLKPDVDVMKKLVGASNDNIRIVTYAPELQDGSFTKYLLEQKIVPSMGHSAATFKDVEQEVSIGANHFTHLHNGMSRYDHRNPGMINAGLYFDEILCELITDGIHNDLNVVKEVYKIKGADHICIITDAMTAKGMPDGPYKLGGLDVVKKGQTVTLLNGVLAGSAATYDYCVKNMYKVTNCSLIELTKMTSINVAKQFGLFAETGSITVGKYADFTIVDGQLNVKATIVEGQIVYDNL</sequence>
<dbReference type="PATRIC" id="fig|1276227.3.peg.633"/>
<keyword evidence="3 5" id="KW-0378">Hydrolase</keyword>
<dbReference type="NCBIfam" id="TIGR00221">
    <property type="entry name" value="nagA"/>
    <property type="match status" value="1"/>
</dbReference>
<name>R4U3W4_9MOLU</name>
<evidence type="ECO:0000313" key="10">
    <source>
        <dbReference type="EMBL" id="AGM25203.1"/>
    </source>
</evidence>
<dbReference type="HOGENOM" id="CLU_032482_2_1_14"/>
<dbReference type="PIRSF" id="PIRSF038994">
    <property type="entry name" value="NagA"/>
    <property type="match status" value="1"/>
</dbReference>
<dbReference type="GO" id="GO:0008448">
    <property type="term" value="F:N-acetylglucosamine-6-phosphate deacetylase activity"/>
    <property type="evidence" value="ECO:0007669"/>
    <property type="project" value="InterPro"/>
</dbReference>
<dbReference type="PANTHER" id="PTHR11113:SF14">
    <property type="entry name" value="N-ACETYLGLUCOSAMINE-6-PHOSPHATE DEACETYLASE"/>
    <property type="match status" value="1"/>
</dbReference>
<feature type="binding site" evidence="8">
    <location>
        <position position="127"/>
    </location>
    <ligand>
        <name>Zn(2+)</name>
        <dbReference type="ChEBI" id="CHEBI:29105"/>
    </ligand>
</feature>
<dbReference type="SUPFAM" id="SSF51338">
    <property type="entry name" value="Composite domain of metallo-dependent hydrolases"/>
    <property type="match status" value="1"/>
</dbReference>
<protein>
    <submittedName>
        <fullName evidence="10">N-acetylglucosamine-6-phosphate deacetylase</fullName>
    </submittedName>
</protein>
<evidence type="ECO:0000256" key="1">
    <source>
        <dbReference type="ARBA" id="ARBA00010716"/>
    </source>
</evidence>
<dbReference type="KEGG" id="scr:SCHRY_v1c06270"/>
<dbReference type="InterPro" id="IPR011059">
    <property type="entry name" value="Metal-dep_hydrolase_composite"/>
</dbReference>
<accession>R4U3W4</accession>
<organism evidence="10 11">
    <name type="scientific">Spiroplasma chrysopicola DF-1</name>
    <dbReference type="NCBI Taxonomy" id="1276227"/>
    <lineage>
        <taxon>Bacteria</taxon>
        <taxon>Bacillati</taxon>
        <taxon>Mycoplasmatota</taxon>
        <taxon>Mollicutes</taxon>
        <taxon>Entomoplasmatales</taxon>
        <taxon>Spiroplasmataceae</taxon>
        <taxon>Spiroplasma</taxon>
    </lineage>
</organism>
<dbReference type="SUPFAM" id="SSF51556">
    <property type="entry name" value="Metallo-dependent hydrolases"/>
    <property type="match status" value="1"/>
</dbReference>
<dbReference type="Gene3D" id="3.20.20.140">
    <property type="entry name" value="Metal-dependent hydrolases"/>
    <property type="match status" value="1"/>
</dbReference>